<dbReference type="WBParaSite" id="TTAC_0000980801-mRNA-1">
    <property type="protein sequence ID" value="TTAC_0000980801-mRNA-1"/>
    <property type="gene ID" value="TTAC_0000980801"/>
</dbReference>
<dbReference type="STRING" id="6205.A0A0R3X8D3"/>
<dbReference type="EMBL" id="UYWX01021054">
    <property type="protein sequence ID" value="VDM34719.1"/>
    <property type="molecule type" value="Genomic_DNA"/>
</dbReference>
<reference evidence="2 3" key="2">
    <citation type="submission" date="2018-11" db="EMBL/GenBank/DDBJ databases">
        <authorList>
            <consortium name="Pathogen Informatics"/>
        </authorList>
    </citation>
    <scope>NUCLEOTIDE SEQUENCE [LARGE SCALE GENOMIC DNA]</scope>
</reference>
<feature type="compositionally biased region" description="Basic and acidic residues" evidence="1">
    <location>
        <begin position="76"/>
        <end position="86"/>
    </location>
</feature>
<evidence type="ECO:0000313" key="4">
    <source>
        <dbReference type="WBParaSite" id="TTAC_0000980801-mRNA-1"/>
    </source>
</evidence>
<organism evidence="4">
    <name type="scientific">Hydatigena taeniaeformis</name>
    <name type="common">Feline tapeworm</name>
    <name type="synonym">Taenia taeniaeformis</name>
    <dbReference type="NCBI Taxonomy" id="6205"/>
    <lineage>
        <taxon>Eukaryota</taxon>
        <taxon>Metazoa</taxon>
        <taxon>Spiralia</taxon>
        <taxon>Lophotrochozoa</taxon>
        <taxon>Platyhelminthes</taxon>
        <taxon>Cestoda</taxon>
        <taxon>Eucestoda</taxon>
        <taxon>Cyclophyllidea</taxon>
        <taxon>Taeniidae</taxon>
        <taxon>Hydatigera</taxon>
    </lineage>
</organism>
<proteinExistence type="predicted"/>
<feature type="compositionally biased region" description="Polar residues" evidence="1">
    <location>
        <begin position="47"/>
        <end position="75"/>
    </location>
</feature>
<protein>
    <submittedName>
        <fullName evidence="4">Ovule protein</fullName>
    </submittedName>
</protein>
<dbReference type="Proteomes" id="UP000274429">
    <property type="component" value="Unassembled WGS sequence"/>
</dbReference>
<reference evidence="4" key="1">
    <citation type="submission" date="2017-02" db="UniProtKB">
        <authorList>
            <consortium name="WormBaseParasite"/>
        </authorList>
    </citation>
    <scope>IDENTIFICATION</scope>
</reference>
<accession>A0A0R3X8D3</accession>
<evidence type="ECO:0000256" key="1">
    <source>
        <dbReference type="SAM" id="MobiDB-lite"/>
    </source>
</evidence>
<feature type="compositionally biased region" description="Basic and acidic residues" evidence="1">
    <location>
        <begin position="31"/>
        <end position="46"/>
    </location>
</feature>
<evidence type="ECO:0000313" key="3">
    <source>
        <dbReference type="Proteomes" id="UP000274429"/>
    </source>
</evidence>
<name>A0A0R3X8D3_HYDTA</name>
<feature type="compositionally biased region" description="Basic residues" evidence="1">
    <location>
        <begin position="20"/>
        <end position="30"/>
    </location>
</feature>
<feature type="region of interest" description="Disordered" evidence="1">
    <location>
        <begin position="1"/>
        <end position="107"/>
    </location>
</feature>
<keyword evidence="3" id="KW-1185">Reference proteome</keyword>
<dbReference type="AlphaFoldDB" id="A0A0R3X8D3"/>
<gene>
    <name evidence="2" type="ORF">TTAC_LOCUS9793</name>
</gene>
<sequence>MQAAGEHVSSETNQPPQSQKGKRKHQRKSKKDVYTGEQTRIRRDSDQSSVKNETNDSASNLTIGNELGNPSSSKPNLEKAKGRDDNGFGMWNVNEEFSRGHPSNPHATVCPVALTANAIFELDEE</sequence>
<evidence type="ECO:0000313" key="2">
    <source>
        <dbReference type="EMBL" id="VDM34719.1"/>
    </source>
</evidence>